<sequence length="564" mass="59894">MTWWQGEDGSPRDLVVVLTALPLEADAVRRLMRDVERRVHPSGTVFSVGELPGVRTKVVLGITGEGTKEAAVITERAIETFRPAAVLLVGVAGALKDSVGLGDVVVAKRVHCYSGGKETAETFKSRPRTWDAAHRLLMLTYDLDVDWPDEPPKVHHKPIASGDTLLTSRRGPLAAMLDERFEDAVAIEMEGAGVAIGAHLRETNALAIRGISDRADEHKQAADAGGSQERAAANAAAFAVALIAAYAATLKKVKKAKPVPGHPGGEILAARLAGSVTSLCFGPGRTLLAAALSGPIRRWRLDDGEELPPIHTATWMPPRYGVRVAASPGGGPVVVRDGYRLRALQPDEPDHPPVELGSVTYPGELYFASTASYALLSWATIFRLRSTATGADLLSFTAVAASISADESTLAVAKGLVSGGRHVQVYRLRPGQDPVPTGPPIELHQAAGMALQIALSPDGTLLGGMTARWAGVFDVERGVPIMPRSGGGDLWSQFFPEAMSLVCTPRGRLLHMSKGRVLQLDVNSRDDAPFLPGGGGYRRLVMSPDGLLATGDAAGWVRVRPWQD</sequence>
<dbReference type="Gene3D" id="3.40.50.1580">
    <property type="entry name" value="Nucleoside phosphorylase domain"/>
    <property type="match status" value="1"/>
</dbReference>
<dbReference type="InterPro" id="IPR015943">
    <property type="entry name" value="WD40/YVTN_repeat-like_dom_sf"/>
</dbReference>
<feature type="domain" description="Nucleoside phosphorylase" evidence="1">
    <location>
        <begin position="15"/>
        <end position="244"/>
    </location>
</feature>
<dbReference type="EMBL" id="JACHIN010000016">
    <property type="protein sequence ID" value="MBB5083306.1"/>
    <property type="molecule type" value="Genomic_DNA"/>
</dbReference>
<protein>
    <submittedName>
        <fullName evidence="2">Nucleoside phosphorylase</fullName>
    </submittedName>
</protein>
<proteinExistence type="predicted"/>
<dbReference type="InterPro" id="IPR000845">
    <property type="entry name" value="Nucleoside_phosphorylase_d"/>
</dbReference>
<dbReference type="AlphaFoldDB" id="A0A7W8EL56"/>
<dbReference type="GO" id="GO:0008930">
    <property type="term" value="F:methylthioadenosine nucleosidase activity"/>
    <property type="evidence" value="ECO:0007669"/>
    <property type="project" value="TreeGrafter"/>
</dbReference>
<dbReference type="InterPro" id="IPR011041">
    <property type="entry name" value="Quinoprot_gluc/sorb_DH_b-prop"/>
</dbReference>
<dbReference type="Pfam" id="PF01048">
    <property type="entry name" value="PNP_UDP_1"/>
    <property type="match status" value="1"/>
</dbReference>
<dbReference type="GO" id="GO:0019284">
    <property type="term" value="P:L-methionine salvage from S-adenosylmethionine"/>
    <property type="evidence" value="ECO:0007669"/>
    <property type="project" value="TreeGrafter"/>
</dbReference>
<organism evidence="2 3">
    <name type="scientific">Nonomuraea endophytica</name>
    <dbReference type="NCBI Taxonomy" id="714136"/>
    <lineage>
        <taxon>Bacteria</taxon>
        <taxon>Bacillati</taxon>
        <taxon>Actinomycetota</taxon>
        <taxon>Actinomycetes</taxon>
        <taxon>Streptosporangiales</taxon>
        <taxon>Streptosporangiaceae</taxon>
        <taxon>Nonomuraea</taxon>
    </lineage>
</organism>
<name>A0A7W8EL56_9ACTN</name>
<dbReference type="RefSeq" id="WP_184972266.1">
    <property type="nucleotide sequence ID" value="NZ_JACHIN010000016.1"/>
</dbReference>
<dbReference type="SUPFAM" id="SSF50952">
    <property type="entry name" value="Soluble quinoprotein glucose dehydrogenase"/>
    <property type="match status" value="1"/>
</dbReference>
<dbReference type="InterPro" id="IPR035994">
    <property type="entry name" value="Nucleoside_phosphorylase_sf"/>
</dbReference>
<dbReference type="GO" id="GO:0009116">
    <property type="term" value="P:nucleoside metabolic process"/>
    <property type="evidence" value="ECO:0007669"/>
    <property type="project" value="InterPro"/>
</dbReference>
<dbReference type="Proteomes" id="UP000568380">
    <property type="component" value="Unassembled WGS sequence"/>
</dbReference>
<dbReference type="CDD" id="cd09008">
    <property type="entry name" value="MTAN"/>
    <property type="match status" value="1"/>
</dbReference>
<dbReference type="GO" id="GO:0005829">
    <property type="term" value="C:cytosol"/>
    <property type="evidence" value="ECO:0007669"/>
    <property type="project" value="TreeGrafter"/>
</dbReference>
<keyword evidence="3" id="KW-1185">Reference proteome</keyword>
<dbReference type="GO" id="GO:0008782">
    <property type="term" value="F:adenosylhomocysteine nucleosidase activity"/>
    <property type="evidence" value="ECO:0007669"/>
    <property type="project" value="TreeGrafter"/>
</dbReference>
<evidence type="ECO:0000313" key="3">
    <source>
        <dbReference type="Proteomes" id="UP000568380"/>
    </source>
</evidence>
<gene>
    <name evidence="2" type="ORF">HNR40_008809</name>
</gene>
<reference evidence="2 3" key="1">
    <citation type="submission" date="2020-08" db="EMBL/GenBank/DDBJ databases">
        <title>Genomic Encyclopedia of Type Strains, Phase IV (KMG-IV): sequencing the most valuable type-strain genomes for metagenomic binning, comparative biology and taxonomic classification.</title>
        <authorList>
            <person name="Goeker M."/>
        </authorList>
    </citation>
    <scope>NUCLEOTIDE SEQUENCE [LARGE SCALE GENOMIC DNA]</scope>
    <source>
        <strain evidence="2 3">DSM 45385</strain>
    </source>
</reference>
<accession>A0A7W8EL56</accession>
<dbReference type="PANTHER" id="PTHR46832:SF1">
    <property type="entry name" value="5'-METHYLTHIOADENOSINE_S-ADENOSYLHOMOCYSTEINE NUCLEOSIDASE"/>
    <property type="match status" value="1"/>
</dbReference>
<dbReference type="Gene3D" id="2.130.10.10">
    <property type="entry name" value="YVTN repeat-like/Quinoprotein amine dehydrogenase"/>
    <property type="match status" value="1"/>
</dbReference>
<comment type="caution">
    <text evidence="2">The sequence shown here is derived from an EMBL/GenBank/DDBJ whole genome shotgun (WGS) entry which is preliminary data.</text>
</comment>
<evidence type="ECO:0000313" key="2">
    <source>
        <dbReference type="EMBL" id="MBB5083306.1"/>
    </source>
</evidence>
<dbReference type="PANTHER" id="PTHR46832">
    <property type="entry name" value="5'-METHYLTHIOADENOSINE/S-ADENOSYLHOMOCYSTEINE NUCLEOSIDASE"/>
    <property type="match status" value="1"/>
</dbReference>
<evidence type="ECO:0000259" key="1">
    <source>
        <dbReference type="Pfam" id="PF01048"/>
    </source>
</evidence>
<dbReference type="SUPFAM" id="SSF53167">
    <property type="entry name" value="Purine and uridine phosphorylases"/>
    <property type="match status" value="1"/>
</dbReference>